<name>A0A8T0CEG2_CORYI</name>
<accession>A0A8T0CEG2</accession>
<dbReference type="InterPro" id="IPR050730">
    <property type="entry name" value="UBX_domain-protein"/>
</dbReference>
<evidence type="ECO:0000259" key="3">
    <source>
        <dbReference type="PROSITE" id="PS50033"/>
    </source>
</evidence>
<dbReference type="InterPro" id="IPR029071">
    <property type="entry name" value="Ubiquitin-like_domsf"/>
</dbReference>
<organism evidence="4 5">
    <name type="scientific">Corymbia citriodora subsp. variegata</name>
    <dbReference type="NCBI Taxonomy" id="360336"/>
    <lineage>
        <taxon>Eukaryota</taxon>
        <taxon>Viridiplantae</taxon>
        <taxon>Streptophyta</taxon>
        <taxon>Embryophyta</taxon>
        <taxon>Tracheophyta</taxon>
        <taxon>Spermatophyta</taxon>
        <taxon>Magnoliopsida</taxon>
        <taxon>eudicotyledons</taxon>
        <taxon>Gunneridae</taxon>
        <taxon>Pentapetalae</taxon>
        <taxon>rosids</taxon>
        <taxon>malvids</taxon>
        <taxon>Myrtales</taxon>
        <taxon>Myrtaceae</taxon>
        <taxon>Myrtoideae</taxon>
        <taxon>Eucalypteae</taxon>
        <taxon>Corymbia</taxon>
    </lineage>
</organism>
<protein>
    <recommendedName>
        <fullName evidence="3">UBX domain-containing protein</fullName>
    </recommendedName>
</protein>
<dbReference type="GO" id="GO:0043161">
    <property type="term" value="P:proteasome-mediated ubiquitin-dependent protein catabolic process"/>
    <property type="evidence" value="ECO:0007669"/>
    <property type="project" value="TreeGrafter"/>
</dbReference>
<evidence type="ECO:0000256" key="1">
    <source>
        <dbReference type="ARBA" id="ARBA00022786"/>
    </source>
</evidence>
<dbReference type="Proteomes" id="UP000806378">
    <property type="component" value="Unassembled WGS sequence"/>
</dbReference>
<dbReference type="Gene3D" id="3.10.20.90">
    <property type="entry name" value="Phosphatidylinositol 3-kinase Catalytic Subunit, Chain A, domain 1"/>
    <property type="match status" value="1"/>
</dbReference>
<dbReference type="Gramene" id="rna-gnl|WGS:JABURB|Cocit.L1355.1">
    <property type="protein sequence ID" value="cds-KAF7845663.1"/>
    <property type="gene ID" value="gene-BT93_L1355"/>
</dbReference>
<sequence>MYTGDWEEARQEGKDEKKWLLVNIQNEKVFDCQVLNRDIWKNESIIETVKENFLFLQYSKDDPRAETYCNYYFQNAQIEDEYPHVAVVDPRTGEQVKLWSKKVPQQAEFLMQLHEFLDRYSLETSARNPVAKRRSEAKKEKPVEQLTEDEQIERAMQASLGGRKESIKVPNEDPDDLTKSIPDLRNSSADDKDMTDVSEEETSSSSQTSPFASIPSDQPHKEPEMSSSVTRIQLRHPAGRIVRRFAIADPVQRIYEYLKAEPIEGKEGADFELRSLGKDLIDSRDSTIEEAGLKNASVMVEFVDT</sequence>
<dbReference type="OrthoDB" id="270602at2759"/>
<dbReference type="SMART" id="SM00594">
    <property type="entry name" value="UAS"/>
    <property type="match status" value="1"/>
</dbReference>
<dbReference type="InterPro" id="IPR006577">
    <property type="entry name" value="UAS"/>
</dbReference>
<dbReference type="InterPro" id="IPR001012">
    <property type="entry name" value="UBX_dom"/>
</dbReference>
<feature type="domain" description="UBX" evidence="3">
    <location>
        <begin position="225"/>
        <end position="301"/>
    </location>
</feature>
<feature type="compositionally biased region" description="Basic and acidic residues" evidence="2">
    <location>
        <begin position="133"/>
        <end position="143"/>
    </location>
</feature>
<evidence type="ECO:0000313" key="5">
    <source>
        <dbReference type="Proteomes" id="UP000806378"/>
    </source>
</evidence>
<comment type="caution">
    <text evidence="4">The sequence shown here is derived from an EMBL/GenBank/DDBJ whole genome shotgun (WGS) entry which is preliminary data.</text>
</comment>
<dbReference type="SUPFAM" id="SSF52833">
    <property type="entry name" value="Thioredoxin-like"/>
    <property type="match status" value="1"/>
</dbReference>
<feature type="region of interest" description="Disordered" evidence="2">
    <location>
        <begin position="127"/>
        <end position="232"/>
    </location>
</feature>
<reference evidence="4" key="1">
    <citation type="submission" date="2020-05" db="EMBL/GenBank/DDBJ databases">
        <title>WGS assembly of Corymbia citriodora subspecies variegata.</title>
        <authorList>
            <person name="Barry K."/>
            <person name="Hundley H."/>
            <person name="Shu S."/>
            <person name="Jenkins J."/>
            <person name="Grimwood J."/>
            <person name="Baten A."/>
        </authorList>
    </citation>
    <scope>NUCLEOTIDE SEQUENCE</scope>
    <source>
        <strain evidence="4">CV2-018</strain>
    </source>
</reference>
<dbReference type="Gene3D" id="3.40.30.10">
    <property type="entry name" value="Glutaredoxin"/>
    <property type="match status" value="1"/>
</dbReference>
<dbReference type="InterPro" id="IPR036249">
    <property type="entry name" value="Thioredoxin-like_sf"/>
</dbReference>
<dbReference type="SUPFAM" id="SSF54236">
    <property type="entry name" value="Ubiquitin-like"/>
    <property type="match status" value="1"/>
</dbReference>
<feature type="compositionally biased region" description="Basic and acidic residues" evidence="2">
    <location>
        <begin position="162"/>
        <end position="171"/>
    </location>
</feature>
<dbReference type="GO" id="GO:0043130">
    <property type="term" value="F:ubiquitin binding"/>
    <property type="evidence" value="ECO:0007669"/>
    <property type="project" value="TreeGrafter"/>
</dbReference>
<proteinExistence type="predicted"/>
<dbReference type="Pfam" id="PF00789">
    <property type="entry name" value="UBX"/>
    <property type="match status" value="1"/>
</dbReference>
<dbReference type="Pfam" id="PF13899">
    <property type="entry name" value="Thioredoxin_7"/>
    <property type="match status" value="1"/>
</dbReference>
<dbReference type="AlphaFoldDB" id="A0A8T0CEG2"/>
<keyword evidence="1" id="KW-0833">Ubl conjugation pathway</keyword>
<evidence type="ECO:0000256" key="2">
    <source>
        <dbReference type="SAM" id="MobiDB-lite"/>
    </source>
</evidence>
<dbReference type="CDD" id="cd02958">
    <property type="entry name" value="UAS"/>
    <property type="match status" value="1"/>
</dbReference>
<dbReference type="PANTHER" id="PTHR23322:SF6">
    <property type="entry name" value="UBX DOMAIN-CONTAINING PROTEIN 7"/>
    <property type="match status" value="1"/>
</dbReference>
<gene>
    <name evidence="4" type="ORF">BT93_L1355</name>
</gene>
<evidence type="ECO:0000313" key="4">
    <source>
        <dbReference type="EMBL" id="KAF7845663.1"/>
    </source>
</evidence>
<dbReference type="CDD" id="cd01767">
    <property type="entry name" value="UBX"/>
    <property type="match status" value="1"/>
</dbReference>
<dbReference type="EMBL" id="MU103484">
    <property type="protein sequence ID" value="KAF7845663.1"/>
    <property type="molecule type" value="Genomic_DNA"/>
</dbReference>
<dbReference type="PROSITE" id="PS50033">
    <property type="entry name" value="UBX"/>
    <property type="match status" value="1"/>
</dbReference>
<dbReference type="PANTHER" id="PTHR23322">
    <property type="entry name" value="FAS-ASSOCIATED PROTEIN"/>
    <property type="match status" value="1"/>
</dbReference>
<keyword evidence="5" id="KW-1185">Reference proteome</keyword>
<dbReference type="GO" id="GO:0005634">
    <property type="term" value="C:nucleus"/>
    <property type="evidence" value="ECO:0007669"/>
    <property type="project" value="TreeGrafter"/>
</dbReference>